<evidence type="ECO:0000313" key="2">
    <source>
        <dbReference type="Proteomes" id="UP000315295"/>
    </source>
</evidence>
<proteinExistence type="predicted"/>
<organism evidence="1 2">
    <name type="scientific">Malus baccata</name>
    <name type="common">Siberian crab apple</name>
    <name type="synonym">Pyrus baccata</name>
    <dbReference type="NCBI Taxonomy" id="106549"/>
    <lineage>
        <taxon>Eukaryota</taxon>
        <taxon>Viridiplantae</taxon>
        <taxon>Streptophyta</taxon>
        <taxon>Embryophyta</taxon>
        <taxon>Tracheophyta</taxon>
        <taxon>Spermatophyta</taxon>
        <taxon>Magnoliopsida</taxon>
        <taxon>eudicotyledons</taxon>
        <taxon>Gunneridae</taxon>
        <taxon>Pentapetalae</taxon>
        <taxon>rosids</taxon>
        <taxon>fabids</taxon>
        <taxon>Rosales</taxon>
        <taxon>Rosaceae</taxon>
        <taxon>Amygdaloideae</taxon>
        <taxon>Maleae</taxon>
        <taxon>Malus</taxon>
    </lineage>
</organism>
<dbReference type="AlphaFoldDB" id="A0A540M4E5"/>
<accession>A0A540M4E5</accession>
<gene>
    <name evidence="1" type="ORF">C1H46_020778</name>
</gene>
<dbReference type="EMBL" id="VIEB01000362">
    <property type="protein sequence ID" value="TQD93623.1"/>
    <property type="molecule type" value="Genomic_DNA"/>
</dbReference>
<dbReference type="Proteomes" id="UP000315295">
    <property type="component" value="Unassembled WGS sequence"/>
</dbReference>
<comment type="caution">
    <text evidence="1">The sequence shown here is derived from an EMBL/GenBank/DDBJ whole genome shotgun (WGS) entry which is preliminary data.</text>
</comment>
<sequence length="127" mass="13927">MVAMTPAQHNNITCLELGKAGLSVQGTSTLSIPEKDWQFSLLSHLPPLVTVHNSEGIGDYHIPTWKRSAYRWDSHRSQHCERRWQGNRSKSRIDDVLSVDGGGTASWDVDSGLSASGFYGEGEDGEG</sequence>
<protein>
    <submittedName>
        <fullName evidence="1">Uncharacterized protein</fullName>
    </submittedName>
</protein>
<reference evidence="1 2" key="1">
    <citation type="journal article" date="2019" name="G3 (Bethesda)">
        <title>Sequencing of a Wild Apple (Malus baccata) Genome Unravels the Differences Between Cultivated and Wild Apple Species Regarding Disease Resistance and Cold Tolerance.</title>
        <authorList>
            <person name="Chen X."/>
        </authorList>
    </citation>
    <scope>NUCLEOTIDE SEQUENCE [LARGE SCALE GENOMIC DNA]</scope>
    <source>
        <strain evidence="2">cv. Shandingzi</strain>
        <tissue evidence="1">Leaves</tissue>
    </source>
</reference>
<name>A0A540M4E5_MALBA</name>
<keyword evidence="2" id="KW-1185">Reference proteome</keyword>
<evidence type="ECO:0000313" key="1">
    <source>
        <dbReference type="EMBL" id="TQD93623.1"/>
    </source>
</evidence>